<evidence type="ECO:0000256" key="3">
    <source>
        <dbReference type="ARBA" id="ARBA00022487"/>
    </source>
</evidence>
<protein>
    <recommendedName>
        <fullName evidence="2">S-formylglutathione hydrolase</fullName>
        <ecNumber evidence="2">3.1.2.12</ecNumber>
    </recommendedName>
</protein>
<dbReference type="GO" id="GO:0005829">
    <property type="term" value="C:cytosol"/>
    <property type="evidence" value="ECO:0007669"/>
    <property type="project" value="TreeGrafter"/>
</dbReference>
<evidence type="ECO:0000256" key="5">
    <source>
        <dbReference type="ARBA" id="ARBA00047590"/>
    </source>
</evidence>
<dbReference type="PANTHER" id="PTHR10061:SF0">
    <property type="entry name" value="S-FORMYLGLUTATHIONE HYDROLASE"/>
    <property type="match status" value="1"/>
</dbReference>
<evidence type="ECO:0000256" key="4">
    <source>
        <dbReference type="ARBA" id="ARBA00022801"/>
    </source>
</evidence>
<evidence type="ECO:0000256" key="1">
    <source>
        <dbReference type="ARBA" id="ARBA00005622"/>
    </source>
</evidence>
<comment type="caution">
    <text evidence="6">The sequence shown here is derived from an EMBL/GenBank/DDBJ whole genome shotgun (WGS) entry which is preliminary data.</text>
</comment>
<comment type="similarity">
    <text evidence="1">Belongs to the esterase D family.</text>
</comment>
<dbReference type="EC" id="3.1.2.12" evidence="2"/>
<dbReference type="Gene3D" id="3.40.50.1820">
    <property type="entry name" value="alpha/beta hydrolase"/>
    <property type="match status" value="1"/>
</dbReference>
<evidence type="ECO:0000313" key="7">
    <source>
        <dbReference type="Proteomes" id="UP000004621"/>
    </source>
</evidence>
<dbReference type="GO" id="GO:0018738">
    <property type="term" value="F:S-formylglutathione hydrolase activity"/>
    <property type="evidence" value="ECO:0007669"/>
    <property type="project" value="UniProtKB-EC"/>
</dbReference>
<dbReference type="InterPro" id="IPR029058">
    <property type="entry name" value="AB_hydrolase_fold"/>
</dbReference>
<sequence>MGKKAFSAYLGKDREKWQQYDASSLIQQGYKVQGMRIDQGLEDEFLPTQLRTEDFIETCRAANQPVDVRFHKGYDHSYYFIASFVGEHIAYHAAFLK</sequence>
<gene>
    <name evidence="6" type="ORF">NEISUBOT_04395</name>
</gene>
<evidence type="ECO:0000313" key="6">
    <source>
        <dbReference type="EMBL" id="EFC52293.1"/>
    </source>
</evidence>
<comment type="catalytic activity">
    <reaction evidence="5">
        <text>S-formylglutathione + H2O = formate + glutathione + H(+)</text>
        <dbReference type="Rhea" id="RHEA:14961"/>
        <dbReference type="ChEBI" id="CHEBI:15377"/>
        <dbReference type="ChEBI" id="CHEBI:15378"/>
        <dbReference type="ChEBI" id="CHEBI:15740"/>
        <dbReference type="ChEBI" id="CHEBI:57688"/>
        <dbReference type="ChEBI" id="CHEBI:57925"/>
        <dbReference type="EC" id="3.1.2.12"/>
    </reaction>
</comment>
<dbReference type="Pfam" id="PF00756">
    <property type="entry name" value="Esterase"/>
    <property type="match status" value="1"/>
</dbReference>
<organism evidence="6 7">
    <name type="scientific">Neisseria subflava NJ9703</name>
    <dbReference type="NCBI Taxonomy" id="546268"/>
    <lineage>
        <taxon>Bacteria</taxon>
        <taxon>Pseudomonadati</taxon>
        <taxon>Pseudomonadota</taxon>
        <taxon>Betaproteobacteria</taxon>
        <taxon>Neisseriales</taxon>
        <taxon>Neisseriaceae</taxon>
        <taxon>Neisseria</taxon>
    </lineage>
</organism>
<reference evidence="6 7" key="1">
    <citation type="submission" date="2010-01" db="EMBL/GenBank/DDBJ databases">
        <authorList>
            <person name="Weinstock G."/>
            <person name="Sodergren E."/>
            <person name="Clifton S."/>
            <person name="Fulton L."/>
            <person name="Fulton B."/>
            <person name="Courtney L."/>
            <person name="Fronick C."/>
            <person name="Harrison M."/>
            <person name="Strong C."/>
            <person name="Farmer C."/>
            <person name="Delahaunty K."/>
            <person name="Markovic C."/>
            <person name="Hall O."/>
            <person name="Minx P."/>
            <person name="Tomlinson C."/>
            <person name="Mitreva M."/>
            <person name="Nelson J."/>
            <person name="Hou S."/>
            <person name="Wollam A."/>
            <person name="Pepin K.H."/>
            <person name="Johnson M."/>
            <person name="Bhonagiri V."/>
            <person name="Nash W.E."/>
            <person name="Warren W."/>
            <person name="Chinwalla A."/>
            <person name="Mardis E.R."/>
            <person name="Wilson R.K."/>
        </authorList>
    </citation>
    <scope>NUCLEOTIDE SEQUENCE [LARGE SCALE GENOMIC DNA]</scope>
    <source>
        <strain evidence="6 7">NJ9703</strain>
    </source>
</reference>
<dbReference type="InterPro" id="IPR000801">
    <property type="entry name" value="Esterase-like"/>
</dbReference>
<dbReference type="Proteomes" id="UP000004621">
    <property type="component" value="Unassembled WGS sequence"/>
</dbReference>
<proteinExistence type="inferred from homology"/>
<evidence type="ECO:0000256" key="2">
    <source>
        <dbReference type="ARBA" id="ARBA00012479"/>
    </source>
</evidence>
<dbReference type="InterPro" id="IPR014186">
    <property type="entry name" value="S-formylglutathione_hydrol"/>
</dbReference>
<name>A0A9W5IRH7_NEISU</name>
<dbReference type="GO" id="GO:0046294">
    <property type="term" value="P:formaldehyde catabolic process"/>
    <property type="evidence" value="ECO:0007669"/>
    <property type="project" value="InterPro"/>
</dbReference>
<dbReference type="EMBL" id="ACEO02000005">
    <property type="protein sequence ID" value="EFC52293.1"/>
    <property type="molecule type" value="Genomic_DNA"/>
</dbReference>
<dbReference type="AlphaFoldDB" id="A0A9W5IRH7"/>
<keyword evidence="4" id="KW-0378">Hydrolase</keyword>
<accession>A0A9W5IRH7</accession>
<keyword evidence="3" id="KW-0719">Serine esterase</keyword>
<dbReference type="SUPFAM" id="SSF53474">
    <property type="entry name" value="alpha/beta-Hydrolases"/>
    <property type="match status" value="1"/>
</dbReference>
<dbReference type="PANTHER" id="PTHR10061">
    <property type="entry name" value="S-FORMYLGLUTATHIONE HYDROLASE"/>
    <property type="match status" value="1"/>
</dbReference>
<dbReference type="GO" id="GO:0052689">
    <property type="term" value="F:carboxylic ester hydrolase activity"/>
    <property type="evidence" value="ECO:0007669"/>
    <property type="project" value="UniProtKB-KW"/>
</dbReference>